<gene>
    <name evidence="2" type="ORF">QYE76_012576</name>
</gene>
<feature type="region of interest" description="Disordered" evidence="1">
    <location>
        <begin position="30"/>
        <end position="99"/>
    </location>
</feature>
<evidence type="ECO:0000313" key="2">
    <source>
        <dbReference type="EMBL" id="KAK1695879.1"/>
    </source>
</evidence>
<name>A0AAD8U230_LOLMU</name>
<comment type="caution">
    <text evidence="2">The sequence shown here is derived from an EMBL/GenBank/DDBJ whole genome shotgun (WGS) entry which is preliminary data.</text>
</comment>
<protein>
    <submittedName>
        <fullName evidence="2">Uncharacterized protein</fullName>
    </submittedName>
</protein>
<feature type="compositionally biased region" description="Pro residues" evidence="1">
    <location>
        <begin position="37"/>
        <end position="49"/>
    </location>
</feature>
<organism evidence="2 3">
    <name type="scientific">Lolium multiflorum</name>
    <name type="common">Italian ryegrass</name>
    <name type="synonym">Lolium perenne subsp. multiflorum</name>
    <dbReference type="NCBI Taxonomy" id="4521"/>
    <lineage>
        <taxon>Eukaryota</taxon>
        <taxon>Viridiplantae</taxon>
        <taxon>Streptophyta</taxon>
        <taxon>Embryophyta</taxon>
        <taxon>Tracheophyta</taxon>
        <taxon>Spermatophyta</taxon>
        <taxon>Magnoliopsida</taxon>
        <taxon>Liliopsida</taxon>
        <taxon>Poales</taxon>
        <taxon>Poaceae</taxon>
        <taxon>BOP clade</taxon>
        <taxon>Pooideae</taxon>
        <taxon>Poodae</taxon>
        <taxon>Poeae</taxon>
        <taxon>Poeae Chloroplast Group 2 (Poeae type)</taxon>
        <taxon>Loliodinae</taxon>
        <taxon>Loliinae</taxon>
        <taxon>Lolium</taxon>
    </lineage>
</organism>
<dbReference type="Proteomes" id="UP001231189">
    <property type="component" value="Unassembled WGS sequence"/>
</dbReference>
<accession>A0AAD8U230</accession>
<keyword evidence="3" id="KW-1185">Reference proteome</keyword>
<evidence type="ECO:0000256" key="1">
    <source>
        <dbReference type="SAM" id="MobiDB-lite"/>
    </source>
</evidence>
<dbReference type="EMBL" id="JAUUTY010000001">
    <property type="protein sequence ID" value="KAK1695879.1"/>
    <property type="molecule type" value="Genomic_DNA"/>
</dbReference>
<evidence type="ECO:0000313" key="3">
    <source>
        <dbReference type="Proteomes" id="UP001231189"/>
    </source>
</evidence>
<dbReference type="AlphaFoldDB" id="A0AAD8U230"/>
<reference evidence="2" key="1">
    <citation type="submission" date="2023-07" db="EMBL/GenBank/DDBJ databases">
        <title>A chromosome-level genome assembly of Lolium multiflorum.</title>
        <authorList>
            <person name="Chen Y."/>
            <person name="Copetti D."/>
            <person name="Kolliker R."/>
            <person name="Studer B."/>
        </authorList>
    </citation>
    <scope>NUCLEOTIDE SEQUENCE</scope>
    <source>
        <strain evidence="2">02402/16</strain>
        <tissue evidence="2">Leaf</tissue>
    </source>
</reference>
<proteinExistence type="predicted"/>
<sequence>MADPLPPIAPILTGRISTLTRIPAATLRLVTGRHTISPPPPSSPFPLRPPSSGRRGGKGGFGSPLRGPPPPRPRDINGPGLRHVNNAPPRGVGRREGLA</sequence>